<dbReference type="AlphaFoldDB" id="A0AAN7FM70"/>
<accession>A0AAN7FM70</accession>
<dbReference type="InterPro" id="IPR036397">
    <property type="entry name" value="RNaseH_sf"/>
</dbReference>
<comment type="caution">
    <text evidence="1">The sequence shown here is derived from an EMBL/GenBank/DDBJ whole genome shotgun (WGS) entry which is preliminary data.</text>
</comment>
<dbReference type="Gene3D" id="3.30.420.10">
    <property type="entry name" value="Ribonuclease H-like superfamily/Ribonuclease H"/>
    <property type="match status" value="1"/>
</dbReference>
<keyword evidence="2" id="KW-1185">Reference proteome</keyword>
<evidence type="ECO:0000313" key="2">
    <source>
        <dbReference type="Proteomes" id="UP001324115"/>
    </source>
</evidence>
<proteinExistence type="predicted"/>
<dbReference type="PANTHER" id="PTHR47169:SF2">
    <property type="entry name" value="OS01G0541250 PROTEIN"/>
    <property type="match status" value="1"/>
</dbReference>
<name>A0AAN7FM70_QUERU</name>
<reference evidence="1 2" key="1">
    <citation type="journal article" date="2023" name="G3 (Bethesda)">
        <title>A haplotype-resolved chromosome-scale genome for Quercus rubra L. provides insights into the genetics of adaptive traits for red oak species.</title>
        <authorList>
            <person name="Kapoor B."/>
            <person name="Jenkins J."/>
            <person name="Schmutz J."/>
            <person name="Zhebentyayeva T."/>
            <person name="Kuelheim C."/>
            <person name="Coggeshall M."/>
            <person name="Heim C."/>
            <person name="Lasky J.R."/>
            <person name="Leites L."/>
            <person name="Islam-Faridi N."/>
            <person name="Romero-Severson J."/>
            <person name="DeLeo V.L."/>
            <person name="Lucas S.M."/>
            <person name="Lazic D."/>
            <person name="Gailing O."/>
            <person name="Carlson J."/>
            <person name="Staton M."/>
        </authorList>
    </citation>
    <scope>NUCLEOTIDE SEQUENCE [LARGE SCALE GENOMIC DNA]</scope>
    <source>
        <strain evidence="1">Pseudo-F2</strain>
    </source>
</reference>
<evidence type="ECO:0008006" key="3">
    <source>
        <dbReference type="Google" id="ProtNLM"/>
    </source>
</evidence>
<dbReference type="PANTHER" id="PTHR47169">
    <property type="entry name" value="OS01G0541250 PROTEIN"/>
    <property type="match status" value="1"/>
</dbReference>
<sequence>MLEPSSFNNNPTFKGMFNYVHIDEKWFYMSKESEKYYLLPQEQEPLRTCKSKRFIAKVMVLAAVACPRFDSSRNQQFDGKIGIFPFTCKEPAKRSSKNRVAANKWPRDTEDIVFIQQDNAGPHIDPNDAEFLEAASSDGFKIHLSYQPPNSPDMNVLDLGFFRAIQSLQQQEALSTVDELVNAIEKAFNELPPQTLNRVFLGLPQCMIEVIKDFGGNNYKLSKKNWRSKVLFLFNLNVIVISLKELFFIYSRWC</sequence>
<evidence type="ECO:0000313" key="1">
    <source>
        <dbReference type="EMBL" id="KAK4593626.1"/>
    </source>
</evidence>
<dbReference type="EMBL" id="JAXUIC010000004">
    <property type="protein sequence ID" value="KAK4593626.1"/>
    <property type="molecule type" value="Genomic_DNA"/>
</dbReference>
<protein>
    <recommendedName>
        <fullName evidence="3">Transposase</fullName>
    </recommendedName>
</protein>
<dbReference type="Proteomes" id="UP001324115">
    <property type="component" value="Unassembled WGS sequence"/>
</dbReference>
<gene>
    <name evidence="1" type="ORF">RGQ29_017650</name>
</gene>
<organism evidence="1 2">
    <name type="scientific">Quercus rubra</name>
    <name type="common">Northern red oak</name>
    <name type="synonym">Quercus borealis</name>
    <dbReference type="NCBI Taxonomy" id="3512"/>
    <lineage>
        <taxon>Eukaryota</taxon>
        <taxon>Viridiplantae</taxon>
        <taxon>Streptophyta</taxon>
        <taxon>Embryophyta</taxon>
        <taxon>Tracheophyta</taxon>
        <taxon>Spermatophyta</taxon>
        <taxon>Magnoliopsida</taxon>
        <taxon>eudicotyledons</taxon>
        <taxon>Gunneridae</taxon>
        <taxon>Pentapetalae</taxon>
        <taxon>rosids</taxon>
        <taxon>fabids</taxon>
        <taxon>Fagales</taxon>
        <taxon>Fagaceae</taxon>
        <taxon>Quercus</taxon>
    </lineage>
</organism>
<dbReference type="GO" id="GO:0003676">
    <property type="term" value="F:nucleic acid binding"/>
    <property type="evidence" value="ECO:0007669"/>
    <property type="project" value="InterPro"/>
</dbReference>